<evidence type="ECO:0000259" key="6">
    <source>
        <dbReference type="PROSITE" id="PS50404"/>
    </source>
</evidence>
<evidence type="ECO:0000313" key="8">
    <source>
        <dbReference type="Proteomes" id="UP000887540"/>
    </source>
</evidence>
<comment type="catalytic activity">
    <reaction evidence="4">
        <text>RX + glutathione = an S-substituted glutathione + a halide anion + H(+)</text>
        <dbReference type="Rhea" id="RHEA:16437"/>
        <dbReference type="ChEBI" id="CHEBI:15378"/>
        <dbReference type="ChEBI" id="CHEBI:16042"/>
        <dbReference type="ChEBI" id="CHEBI:17792"/>
        <dbReference type="ChEBI" id="CHEBI:57925"/>
        <dbReference type="ChEBI" id="CHEBI:90779"/>
        <dbReference type="EC" id="2.5.1.18"/>
    </reaction>
</comment>
<dbReference type="Gene3D" id="3.40.30.10">
    <property type="entry name" value="Glutaredoxin"/>
    <property type="match status" value="1"/>
</dbReference>
<sequence length="161" mass="18508">MPFGELPVLEVDGKQLPQSFAINRYLARKYGLAGKDDFEQAQVDALGDSTKDFFHEIMPFIMAAAGHAEGDKDALYKEKFVPAVEKYFPLYKKYLKESGNGFLFKSGTTWVDFHLAESNFTWNNYIPDFFASHPEFKQHVGKIYALPQLQNYLKSRAETKY</sequence>
<dbReference type="Proteomes" id="UP000887540">
    <property type="component" value="Unplaced"/>
</dbReference>
<protein>
    <recommendedName>
        <fullName evidence="1">glutathione transferase</fullName>
        <ecNumber evidence="1">2.5.1.18</ecNumber>
    </recommendedName>
    <alternativeName>
        <fullName evidence="5">GST class-sigma</fullName>
    </alternativeName>
</protein>
<dbReference type="WBParaSite" id="ACRNAN_scaffold10376.g19801.t1">
    <property type="protein sequence ID" value="ACRNAN_scaffold10376.g19801.t1"/>
    <property type="gene ID" value="ACRNAN_scaffold10376.g19801"/>
</dbReference>
<accession>A0A914CFM7</accession>
<dbReference type="Pfam" id="PF14497">
    <property type="entry name" value="GST_C_3"/>
    <property type="match status" value="1"/>
</dbReference>
<dbReference type="PROSITE" id="PS50405">
    <property type="entry name" value="GST_CTER"/>
    <property type="match status" value="1"/>
</dbReference>
<feature type="domain" description="GST C-terminal" evidence="7">
    <location>
        <begin position="36"/>
        <end position="161"/>
    </location>
</feature>
<organism evidence="8 9">
    <name type="scientific">Acrobeloides nanus</name>
    <dbReference type="NCBI Taxonomy" id="290746"/>
    <lineage>
        <taxon>Eukaryota</taxon>
        <taxon>Metazoa</taxon>
        <taxon>Ecdysozoa</taxon>
        <taxon>Nematoda</taxon>
        <taxon>Chromadorea</taxon>
        <taxon>Rhabditida</taxon>
        <taxon>Tylenchina</taxon>
        <taxon>Cephalobomorpha</taxon>
        <taxon>Cephaloboidea</taxon>
        <taxon>Cephalobidae</taxon>
        <taxon>Acrobeloides</taxon>
    </lineage>
</organism>
<dbReference type="GO" id="GO:0004364">
    <property type="term" value="F:glutathione transferase activity"/>
    <property type="evidence" value="ECO:0007669"/>
    <property type="project" value="UniProtKB-EC"/>
</dbReference>
<evidence type="ECO:0000256" key="3">
    <source>
        <dbReference type="ARBA" id="ARBA00038317"/>
    </source>
</evidence>
<keyword evidence="8" id="KW-1185">Reference proteome</keyword>
<dbReference type="InterPro" id="IPR036249">
    <property type="entry name" value="Thioredoxin-like_sf"/>
</dbReference>
<dbReference type="InterPro" id="IPR050213">
    <property type="entry name" value="GST_superfamily"/>
</dbReference>
<comment type="similarity">
    <text evidence="3">Belongs to the GST superfamily. Sigma family.</text>
</comment>
<keyword evidence="2" id="KW-0808">Transferase</keyword>
<evidence type="ECO:0000256" key="2">
    <source>
        <dbReference type="ARBA" id="ARBA00022679"/>
    </source>
</evidence>
<dbReference type="PROSITE" id="PS50404">
    <property type="entry name" value="GST_NTER"/>
    <property type="match status" value="1"/>
</dbReference>
<dbReference type="SUPFAM" id="SSF47616">
    <property type="entry name" value="GST C-terminal domain-like"/>
    <property type="match status" value="1"/>
</dbReference>
<evidence type="ECO:0000313" key="9">
    <source>
        <dbReference type="WBParaSite" id="ACRNAN_scaffold10376.g19801.t1"/>
    </source>
</evidence>
<dbReference type="EC" id="2.5.1.18" evidence="1"/>
<dbReference type="SFLD" id="SFLDS00019">
    <property type="entry name" value="Glutathione_Transferase_(cytos"/>
    <property type="match status" value="1"/>
</dbReference>
<dbReference type="FunFam" id="1.20.1050.10:FF:000031">
    <property type="entry name" value="Glutathione S-Transferase"/>
    <property type="match status" value="1"/>
</dbReference>
<dbReference type="InterPro" id="IPR036282">
    <property type="entry name" value="Glutathione-S-Trfase_C_sf"/>
</dbReference>
<dbReference type="GO" id="GO:0005737">
    <property type="term" value="C:cytoplasm"/>
    <property type="evidence" value="ECO:0007669"/>
    <property type="project" value="UniProtKB-ARBA"/>
</dbReference>
<evidence type="ECO:0000256" key="1">
    <source>
        <dbReference type="ARBA" id="ARBA00012452"/>
    </source>
</evidence>
<evidence type="ECO:0000259" key="7">
    <source>
        <dbReference type="PROSITE" id="PS50405"/>
    </source>
</evidence>
<evidence type="ECO:0000256" key="5">
    <source>
        <dbReference type="ARBA" id="ARBA00078118"/>
    </source>
</evidence>
<dbReference type="SUPFAM" id="SSF52833">
    <property type="entry name" value="Thioredoxin-like"/>
    <property type="match status" value="1"/>
</dbReference>
<proteinExistence type="inferred from homology"/>
<dbReference type="InterPro" id="IPR004045">
    <property type="entry name" value="Glutathione_S-Trfase_N"/>
</dbReference>
<name>A0A914CFM7_9BILA</name>
<dbReference type="InterPro" id="IPR004046">
    <property type="entry name" value="GST_C"/>
</dbReference>
<evidence type="ECO:0000256" key="4">
    <source>
        <dbReference type="ARBA" id="ARBA00047960"/>
    </source>
</evidence>
<dbReference type="AlphaFoldDB" id="A0A914CFM7"/>
<dbReference type="PANTHER" id="PTHR11571">
    <property type="entry name" value="GLUTATHIONE S-TRANSFERASE"/>
    <property type="match status" value="1"/>
</dbReference>
<dbReference type="GO" id="GO:0006749">
    <property type="term" value="P:glutathione metabolic process"/>
    <property type="evidence" value="ECO:0007669"/>
    <property type="project" value="TreeGrafter"/>
</dbReference>
<dbReference type="CDD" id="cd03192">
    <property type="entry name" value="GST_C_Sigma_like"/>
    <property type="match status" value="1"/>
</dbReference>
<reference evidence="9" key="1">
    <citation type="submission" date="2022-11" db="UniProtKB">
        <authorList>
            <consortium name="WormBaseParasite"/>
        </authorList>
    </citation>
    <scope>IDENTIFICATION</scope>
</reference>
<dbReference type="PANTHER" id="PTHR11571:SF224">
    <property type="entry name" value="HEMATOPOIETIC PROSTAGLANDIN D SYNTHASE"/>
    <property type="match status" value="1"/>
</dbReference>
<dbReference type="InterPro" id="IPR040079">
    <property type="entry name" value="Glutathione_S-Trfase"/>
</dbReference>
<dbReference type="Gene3D" id="1.20.1050.10">
    <property type="match status" value="1"/>
</dbReference>
<feature type="domain" description="GST N-terminal" evidence="6">
    <location>
        <begin position="1"/>
        <end position="34"/>
    </location>
</feature>
<dbReference type="InterPro" id="IPR010987">
    <property type="entry name" value="Glutathione-S-Trfase_C-like"/>
</dbReference>